<evidence type="ECO:0000313" key="2">
    <source>
        <dbReference type="EMBL" id="KAK0609591.1"/>
    </source>
</evidence>
<name>A0AA39TLK9_9PEZI</name>
<comment type="caution">
    <text evidence="2">The sequence shown here is derived from an EMBL/GenBank/DDBJ whole genome shotgun (WGS) entry which is preliminary data.</text>
</comment>
<reference evidence="2" key="1">
    <citation type="submission" date="2023-06" db="EMBL/GenBank/DDBJ databases">
        <title>Genome-scale phylogeny and comparative genomics of the fungal order Sordariales.</title>
        <authorList>
            <consortium name="Lawrence Berkeley National Laboratory"/>
            <person name="Hensen N."/>
            <person name="Bonometti L."/>
            <person name="Westerberg I."/>
            <person name="Brannstrom I.O."/>
            <person name="Guillou S."/>
            <person name="Cros-Aarteil S."/>
            <person name="Calhoun S."/>
            <person name="Haridas S."/>
            <person name="Kuo A."/>
            <person name="Mondo S."/>
            <person name="Pangilinan J."/>
            <person name="Riley R."/>
            <person name="LaButti K."/>
            <person name="Andreopoulos B."/>
            <person name="Lipzen A."/>
            <person name="Chen C."/>
            <person name="Yanf M."/>
            <person name="Daum C."/>
            <person name="Ng V."/>
            <person name="Clum A."/>
            <person name="Steindorff A."/>
            <person name="Ohm R."/>
            <person name="Martin F."/>
            <person name="Silar P."/>
            <person name="Natvig D."/>
            <person name="Lalanne C."/>
            <person name="Gautier V."/>
            <person name="Ament-velasquez S.L."/>
            <person name="Kruys A."/>
            <person name="Hutchinson M.I."/>
            <person name="Powell A.J."/>
            <person name="Barry K."/>
            <person name="Miller A.N."/>
            <person name="Grigoriev I.V."/>
            <person name="Debuchy R."/>
            <person name="Gladieux P."/>
            <person name="Thoren M.H."/>
            <person name="Johannesson H."/>
        </authorList>
    </citation>
    <scope>NUCLEOTIDE SEQUENCE</scope>
    <source>
        <strain evidence="2">SMH3391-2</strain>
    </source>
</reference>
<accession>A0AA39TLK9</accession>
<evidence type="ECO:0000256" key="1">
    <source>
        <dbReference type="SAM" id="SignalP"/>
    </source>
</evidence>
<dbReference type="EMBL" id="JAULSR010000013">
    <property type="protein sequence ID" value="KAK0609591.1"/>
    <property type="molecule type" value="Genomic_DNA"/>
</dbReference>
<sequence>MKITATIASLLPVLGLVAADALHLTDCNFGGGSYSEILYYTNDADSYSGQAPADQNNICQWVTQKSWTSPQSCTFRSGVTVTTNLSGASSVGAYAGTASNGYHNFNCYKDSGRVIYTISSGSCNSLYYCLS</sequence>
<dbReference type="AlphaFoldDB" id="A0AA39TLK9"/>
<protein>
    <submittedName>
        <fullName evidence="2">Uncharacterized protein</fullName>
    </submittedName>
</protein>
<feature type="chain" id="PRO_5041225813" evidence="1">
    <location>
        <begin position="20"/>
        <end position="131"/>
    </location>
</feature>
<dbReference type="Proteomes" id="UP001174934">
    <property type="component" value="Unassembled WGS sequence"/>
</dbReference>
<feature type="signal peptide" evidence="1">
    <location>
        <begin position="1"/>
        <end position="19"/>
    </location>
</feature>
<evidence type="ECO:0000313" key="3">
    <source>
        <dbReference type="Proteomes" id="UP001174934"/>
    </source>
</evidence>
<gene>
    <name evidence="2" type="ORF">B0T17DRAFT_512688</name>
</gene>
<organism evidence="2 3">
    <name type="scientific">Bombardia bombarda</name>
    <dbReference type="NCBI Taxonomy" id="252184"/>
    <lineage>
        <taxon>Eukaryota</taxon>
        <taxon>Fungi</taxon>
        <taxon>Dikarya</taxon>
        <taxon>Ascomycota</taxon>
        <taxon>Pezizomycotina</taxon>
        <taxon>Sordariomycetes</taxon>
        <taxon>Sordariomycetidae</taxon>
        <taxon>Sordariales</taxon>
        <taxon>Lasiosphaeriaceae</taxon>
        <taxon>Bombardia</taxon>
    </lineage>
</organism>
<keyword evidence="3" id="KW-1185">Reference proteome</keyword>
<keyword evidence="1" id="KW-0732">Signal</keyword>
<proteinExistence type="predicted"/>